<dbReference type="PANTHER" id="PTHR13622">
    <property type="entry name" value="THIAMIN PYROPHOSPHOKINASE"/>
    <property type="match status" value="1"/>
</dbReference>
<dbReference type="InterPro" id="IPR015797">
    <property type="entry name" value="NUDIX_hydrolase-like_dom_sf"/>
</dbReference>
<dbReference type="Pfam" id="PF00293">
    <property type="entry name" value="NUDIX"/>
    <property type="match status" value="1"/>
</dbReference>
<accession>A0A8C5MZ32</accession>
<evidence type="ECO:0000313" key="3">
    <source>
        <dbReference type="Proteomes" id="UP000694569"/>
    </source>
</evidence>
<dbReference type="OrthoDB" id="10261522at2759"/>
<dbReference type="SUPFAM" id="SSF55811">
    <property type="entry name" value="Nudix"/>
    <property type="match status" value="1"/>
</dbReference>
<dbReference type="PANTHER" id="PTHR13622:SF8">
    <property type="entry name" value="THIAMIN PYROPHOSPHOKINASE 1"/>
    <property type="match status" value="1"/>
</dbReference>
<dbReference type="Proteomes" id="UP000694569">
    <property type="component" value="Unplaced"/>
</dbReference>
<dbReference type="Gene3D" id="3.90.79.10">
    <property type="entry name" value="Nucleoside Triphosphate Pyrophosphohydrolase"/>
    <property type="match status" value="1"/>
</dbReference>
<dbReference type="InterPro" id="IPR000086">
    <property type="entry name" value="NUDIX_hydrolase_dom"/>
</dbReference>
<name>A0A8C5MZ32_9ANUR</name>
<sequence>MEEPLKTPARFLFPAFSLLVLAALLGVPRYGVHVNGFTRKGGDIFMWIGRRSASKATYPGKLDQLAAGGISAGVGVWETLLKECMEEACILESVAVTARPVGTISYAYRQQDAVYLECQFVFDLEVPEAFEPRVGDGEMQEFFLWPLDKVKEAIAGEEFKPNCALVVLDFLLRNGSIDPDKGVCGAVGGTKPGMWGE</sequence>
<organism evidence="2 3">
    <name type="scientific">Leptobrachium leishanense</name>
    <name type="common">Leishan spiny toad</name>
    <dbReference type="NCBI Taxonomy" id="445787"/>
    <lineage>
        <taxon>Eukaryota</taxon>
        <taxon>Metazoa</taxon>
        <taxon>Chordata</taxon>
        <taxon>Craniata</taxon>
        <taxon>Vertebrata</taxon>
        <taxon>Euteleostomi</taxon>
        <taxon>Amphibia</taxon>
        <taxon>Batrachia</taxon>
        <taxon>Anura</taxon>
        <taxon>Pelobatoidea</taxon>
        <taxon>Megophryidae</taxon>
        <taxon>Leptobrachium</taxon>
    </lineage>
</organism>
<reference evidence="2" key="1">
    <citation type="submission" date="2025-08" db="UniProtKB">
        <authorList>
            <consortium name="Ensembl"/>
        </authorList>
    </citation>
    <scope>IDENTIFICATION</scope>
</reference>
<evidence type="ECO:0000313" key="2">
    <source>
        <dbReference type="Ensembl" id="ENSLLEP00000019191.1"/>
    </source>
</evidence>
<dbReference type="CDD" id="cd03676">
    <property type="entry name" value="NUDIX_Tnr3_like"/>
    <property type="match status" value="1"/>
</dbReference>
<evidence type="ECO:0000259" key="1">
    <source>
        <dbReference type="PROSITE" id="PS51462"/>
    </source>
</evidence>
<protein>
    <recommendedName>
        <fullName evidence="1">Nudix hydrolase domain-containing protein</fullName>
    </recommendedName>
</protein>
<dbReference type="GO" id="GO:0044715">
    <property type="term" value="F:8-oxo-dGDP phosphatase activity"/>
    <property type="evidence" value="ECO:0007669"/>
    <property type="project" value="TreeGrafter"/>
</dbReference>
<feature type="domain" description="Nudix hydrolase" evidence="1">
    <location>
        <begin position="27"/>
        <end position="169"/>
    </location>
</feature>
<dbReference type="GeneTree" id="ENSGT00390000016016"/>
<reference evidence="2" key="2">
    <citation type="submission" date="2025-09" db="UniProtKB">
        <authorList>
            <consortium name="Ensembl"/>
        </authorList>
    </citation>
    <scope>IDENTIFICATION</scope>
</reference>
<keyword evidence="3" id="KW-1185">Reference proteome</keyword>
<dbReference type="Ensembl" id="ENSLLET00000019945.1">
    <property type="protein sequence ID" value="ENSLLEP00000019191.1"/>
    <property type="gene ID" value="ENSLLEG00000012147.1"/>
</dbReference>
<dbReference type="FunFam" id="3.90.79.10:FF:000019">
    <property type="entry name" value="Thiamin pyrophosphokinase, putative"/>
    <property type="match status" value="1"/>
</dbReference>
<dbReference type="PROSITE" id="PS51462">
    <property type="entry name" value="NUDIX"/>
    <property type="match status" value="1"/>
</dbReference>
<dbReference type="AlphaFoldDB" id="A0A8C5MZ32"/>
<proteinExistence type="predicted"/>